<protein>
    <submittedName>
        <fullName evidence="1">Uncharacterized protein</fullName>
    </submittedName>
</protein>
<name>A0A0A9GT88_ARUDO</name>
<organism evidence="1">
    <name type="scientific">Arundo donax</name>
    <name type="common">Giant reed</name>
    <name type="synonym">Donax arundinaceus</name>
    <dbReference type="NCBI Taxonomy" id="35708"/>
    <lineage>
        <taxon>Eukaryota</taxon>
        <taxon>Viridiplantae</taxon>
        <taxon>Streptophyta</taxon>
        <taxon>Embryophyta</taxon>
        <taxon>Tracheophyta</taxon>
        <taxon>Spermatophyta</taxon>
        <taxon>Magnoliopsida</taxon>
        <taxon>Liliopsida</taxon>
        <taxon>Poales</taxon>
        <taxon>Poaceae</taxon>
        <taxon>PACMAD clade</taxon>
        <taxon>Arundinoideae</taxon>
        <taxon>Arundineae</taxon>
        <taxon>Arundo</taxon>
    </lineage>
</organism>
<accession>A0A0A9GT88</accession>
<sequence length="23" mass="2587">MVHQYGGKLLSVQNFLSSCYIAK</sequence>
<evidence type="ECO:0000313" key="1">
    <source>
        <dbReference type="EMBL" id="JAE25776.1"/>
    </source>
</evidence>
<proteinExistence type="predicted"/>
<reference evidence="1" key="2">
    <citation type="journal article" date="2015" name="Data Brief">
        <title>Shoot transcriptome of the giant reed, Arundo donax.</title>
        <authorList>
            <person name="Barrero R.A."/>
            <person name="Guerrero F.D."/>
            <person name="Moolhuijzen P."/>
            <person name="Goolsby J.A."/>
            <person name="Tidwell J."/>
            <person name="Bellgard S.E."/>
            <person name="Bellgard M.I."/>
        </authorList>
    </citation>
    <scope>NUCLEOTIDE SEQUENCE</scope>
    <source>
        <tissue evidence="1">Shoot tissue taken approximately 20 cm above the soil surface</tissue>
    </source>
</reference>
<dbReference type="AlphaFoldDB" id="A0A0A9GT88"/>
<dbReference type="EMBL" id="GBRH01172120">
    <property type="protein sequence ID" value="JAE25776.1"/>
    <property type="molecule type" value="Transcribed_RNA"/>
</dbReference>
<reference evidence="1" key="1">
    <citation type="submission" date="2014-09" db="EMBL/GenBank/DDBJ databases">
        <authorList>
            <person name="Magalhaes I.L.F."/>
            <person name="Oliveira U."/>
            <person name="Santos F.R."/>
            <person name="Vidigal T.H.D.A."/>
            <person name="Brescovit A.D."/>
            <person name="Santos A.J."/>
        </authorList>
    </citation>
    <scope>NUCLEOTIDE SEQUENCE</scope>
    <source>
        <tissue evidence="1">Shoot tissue taken approximately 20 cm above the soil surface</tissue>
    </source>
</reference>